<organism evidence="1">
    <name type="scientific">Anguilla anguilla</name>
    <name type="common">European freshwater eel</name>
    <name type="synonym">Muraena anguilla</name>
    <dbReference type="NCBI Taxonomy" id="7936"/>
    <lineage>
        <taxon>Eukaryota</taxon>
        <taxon>Metazoa</taxon>
        <taxon>Chordata</taxon>
        <taxon>Craniata</taxon>
        <taxon>Vertebrata</taxon>
        <taxon>Euteleostomi</taxon>
        <taxon>Actinopterygii</taxon>
        <taxon>Neopterygii</taxon>
        <taxon>Teleostei</taxon>
        <taxon>Anguilliformes</taxon>
        <taxon>Anguillidae</taxon>
        <taxon>Anguilla</taxon>
    </lineage>
</organism>
<reference evidence="1" key="1">
    <citation type="submission" date="2014-11" db="EMBL/GenBank/DDBJ databases">
        <authorList>
            <person name="Amaro Gonzalez C."/>
        </authorList>
    </citation>
    <scope>NUCLEOTIDE SEQUENCE</scope>
</reference>
<evidence type="ECO:0000313" key="1">
    <source>
        <dbReference type="EMBL" id="JAH14152.1"/>
    </source>
</evidence>
<proteinExistence type="predicted"/>
<protein>
    <submittedName>
        <fullName evidence="1">Uncharacterized protein</fullName>
    </submittedName>
</protein>
<name>A0A0E9QCA0_ANGAN</name>
<accession>A0A0E9QCA0</accession>
<reference evidence="1" key="2">
    <citation type="journal article" date="2015" name="Fish Shellfish Immunol.">
        <title>Early steps in the European eel (Anguilla anguilla)-Vibrio vulnificus interaction in the gills: Role of the RtxA13 toxin.</title>
        <authorList>
            <person name="Callol A."/>
            <person name="Pajuelo D."/>
            <person name="Ebbesson L."/>
            <person name="Teles M."/>
            <person name="MacKenzie S."/>
            <person name="Amaro C."/>
        </authorList>
    </citation>
    <scope>NUCLEOTIDE SEQUENCE</scope>
</reference>
<sequence>MCFKGRHIWNAQSCSLNMTGHSKQVGKNQKKR</sequence>
<dbReference type="AlphaFoldDB" id="A0A0E9QCA0"/>
<dbReference type="EMBL" id="GBXM01094425">
    <property type="protein sequence ID" value="JAH14152.1"/>
    <property type="molecule type" value="Transcribed_RNA"/>
</dbReference>